<keyword evidence="1" id="KW-0812">Transmembrane</keyword>
<keyword evidence="1" id="KW-1133">Transmembrane helix</keyword>
<feature type="transmembrane region" description="Helical" evidence="1">
    <location>
        <begin position="18"/>
        <end position="35"/>
    </location>
</feature>
<comment type="caution">
    <text evidence="2">The sequence shown here is derived from an EMBL/GenBank/DDBJ whole genome shotgun (WGS) entry which is preliminary data.</text>
</comment>
<reference evidence="2 3" key="1">
    <citation type="submission" date="2015-05" db="EMBL/GenBank/DDBJ databases">
        <title>Evolution of Trichinella species and genotypes.</title>
        <authorList>
            <person name="Korhonen P.K."/>
            <person name="Edoardo P."/>
            <person name="Giuseppe L.R."/>
            <person name="Gasser R.B."/>
        </authorList>
    </citation>
    <scope>NUCLEOTIDE SEQUENCE [LARGE SCALE GENOMIC DNA]</scope>
    <source>
        <strain evidence="2">ISS10</strain>
    </source>
</reference>
<keyword evidence="1" id="KW-0472">Membrane</keyword>
<protein>
    <submittedName>
        <fullName evidence="2">Uncharacterized protein</fullName>
    </submittedName>
</protein>
<proteinExistence type="predicted"/>
<keyword evidence="3" id="KW-1185">Reference proteome</keyword>
<sequence>MNERNNYKRSKCDHVNRMLIAFLFFTNIGIQFHYLDLVNYSEKKSKEAFQFKKKCESVHSQREKCILFVSFF</sequence>
<evidence type="ECO:0000256" key="1">
    <source>
        <dbReference type="SAM" id="Phobius"/>
    </source>
</evidence>
<name>A0A0V1L341_9BILA</name>
<dbReference type="EMBL" id="JYDW01000150">
    <property type="protein sequence ID" value="KRZ53965.1"/>
    <property type="molecule type" value="Genomic_DNA"/>
</dbReference>
<gene>
    <name evidence="2" type="ORF">T02_2791</name>
</gene>
<dbReference type="Proteomes" id="UP000054721">
    <property type="component" value="Unassembled WGS sequence"/>
</dbReference>
<organism evidence="2 3">
    <name type="scientific">Trichinella nativa</name>
    <dbReference type="NCBI Taxonomy" id="6335"/>
    <lineage>
        <taxon>Eukaryota</taxon>
        <taxon>Metazoa</taxon>
        <taxon>Ecdysozoa</taxon>
        <taxon>Nematoda</taxon>
        <taxon>Enoplea</taxon>
        <taxon>Dorylaimia</taxon>
        <taxon>Trichinellida</taxon>
        <taxon>Trichinellidae</taxon>
        <taxon>Trichinella</taxon>
    </lineage>
</organism>
<evidence type="ECO:0000313" key="2">
    <source>
        <dbReference type="EMBL" id="KRZ53965.1"/>
    </source>
</evidence>
<evidence type="ECO:0000313" key="3">
    <source>
        <dbReference type="Proteomes" id="UP000054721"/>
    </source>
</evidence>
<accession>A0A0V1L341</accession>
<dbReference type="AlphaFoldDB" id="A0A0V1L341"/>